<dbReference type="Gene3D" id="3.40.50.200">
    <property type="entry name" value="Peptidase S8/S53 domain"/>
    <property type="match status" value="1"/>
</dbReference>
<dbReference type="PANTHER" id="PTHR43806">
    <property type="entry name" value="PEPTIDASE S8"/>
    <property type="match status" value="1"/>
</dbReference>
<feature type="active site" description="Charge relay system" evidence="5">
    <location>
        <position position="342"/>
    </location>
</feature>
<keyword evidence="10" id="KW-1185">Reference proteome</keyword>
<feature type="compositionally biased region" description="Low complexity" evidence="7">
    <location>
        <begin position="96"/>
        <end position="112"/>
    </location>
</feature>
<name>A0ABP6RA13_9MICC</name>
<dbReference type="InterPro" id="IPR023828">
    <property type="entry name" value="Peptidase_S8_Ser-AS"/>
</dbReference>
<evidence type="ECO:0000256" key="6">
    <source>
        <dbReference type="RuleBase" id="RU003355"/>
    </source>
</evidence>
<dbReference type="Pfam" id="PF00082">
    <property type="entry name" value="Peptidase_S8"/>
    <property type="match status" value="1"/>
</dbReference>
<dbReference type="PRINTS" id="PR00723">
    <property type="entry name" value="SUBTILISIN"/>
</dbReference>
<evidence type="ECO:0000256" key="7">
    <source>
        <dbReference type="SAM" id="MobiDB-lite"/>
    </source>
</evidence>
<dbReference type="PROSITE" id="PS51892">
    <property type="entry name" value="SUBTILASE"/>
    <property type="match status" value="1"/>
</dbReference>
<dbReference type="PROSITE" id="PS00138">
    <property type="entry name" value="SUBTILASE_SER"/>
    <property type="match status" value="1"/>
</dbReference>
<organism evidence="9 10">
    <name type="scientific">Nesterenkonia halobia</name>
    <dbReference type="NCBI Taxonomy" id="37922"/>
    <lineage>
        <taxon>Bacteria</taxon>
        <taxon>Bacillati</taxon>
        <taxon>Actinomycetota</taxon>
        <taxon>Actinomycetes</taxon>
        <taxon>Micrococcales</taxon>
        <taxon>Micrococcaceae</taxon>
        <taxon>Nesterenkonia</taxon>
    </lineage>
</organism>
<protein>
    <recommendedName>
        <fullName evidence="8">Peptidase S8/S53 domain-containing protein</fullName>
    </recommendedName>
</protein>
<evidence type="ECO:0000256" key="2">
    <source>
        <dbReference type="ARBA" id="ARBA00022670"/>
    </source>
</evidence>
<dbReference type="PANTHER" id="PTHR43806:SF11">
    <property type="entry name" value="CEREVISIN-RELATED"/>
    <property type="match status" value="1"/>
</dbReference>
<evidence type="ECO:0000313" key="10">
    <source>
        <dbReference type="Proteomes" id="UP001501736"/>
    </source>
</evidence>
<comment type="caution">
    <text evidence="9">The sequence shown here is derived from an EMBL/GenBank/DDBJ whole genome shotgun (WGS) entry which is preliminary data.</text>
</comment>
<keyword evidence="4 5" id="KW-0720">Serine protease</keyword>
<dbReference type="PROSITE" id="PS00136">
    <property type="entry name" value="SUBTILASE_ASP"/>
    <property type="match status" value="1"/>
</dbReference>
<dbReference type="InterPro" id="IPR015500">
    <property type="entry name" value="Peptidase_S8_subtilisin-rel"/>
</dbReference>
<dbReference type="SUPFAM" id="SSF52743">
    <property type="entry name" value="Subtilisin-like"/>
    <property type="match status" value="1"/>
</dbReference>
<evidence type="ECO:0000313" key="9">
    <source>
        <dbReference type="EMBL" id="GAA3282159.1"/>
    </source>
</evidence>
<dbReference type="RefSeq" id="WP_344718571.1">
    <property type="nucleotide sequence ID" value="NZ_BAAAYG010000003.1"/>
</dbReference>
<feature type="region of interest" description="Disordered" evidence="7">
    <location>
        <begin position="395"/>
        <end position="415"/>
    </location>
</feature>
<dbReference type="EMBL" id="BAAAYG010000003">
    <property type="protein sequence ID" value="GAA3282159.1"/>
    <property type="molecule type" value="Genomic_DNA"/>
</dbReference>
<keyword evidence="3 5" id="KW-0378">Hydrolase</keyword>
<reference evidence="10" key="1">
    <citation type="journal article" date="2019" name="Int. J. Syst. Evol. Microbiol.">
        <title>The Global Catalogue of Microorganisms (GCM) 10K type strain sequencing project: providing services to taxonomists for standard genome sequencing and annotation.</title>
        <authorList>
            <consortium name="The Broad Institute Genomics Platform"/>
            <consortium name="The Broad Institute Genome Sequencing Center for Infectious Disease"/>
            <person name="Wu L."/>
            <person name="Ma J."/>
        </authorList>
    </citation>
    <scope>NUCLEOTIDE SEQUENCE [LARGE SCALE GENOMIC DNA]</scope>
    <source>
        <strain evidence="10">JCM 11483</strain>
    </source>
</reference>
<evidence type="ECO:0000256" key="5">
    <source>
        <dbReference type="PROSITE-ProRule" id="PRU01240"/>
    </source>
</evidence>
<accession>A0ABP6RA13</accession>
<dbReference type="InterPro" id="IPR050131">
    <property type="entry name" value="Peptidase_S8_subtilisin-like"/>
</dbReference>
<keyword evidence="2 5" id="KW-0645">Protease</keyword>
<sequence length="415" mass="42670">MDAAPTTPGPTSTAETGRWLVVVDTDDVDVRHREVPEMLAAEGLSVVGYYPRLGVAVVERDDDRLEGLRLRCRQRRRPLTLLPERTYQALDRPGDAADSTAPADPAGPPFADTAEHTWGLQAVRAVASAATGAGVSVAVLDTGFAVDHPDFRDRRVTAESFIDGEGPEDGHGHGTHCIGTACGPRTAGTVRGYGVAPAAEIFAGKVLGADGGGSDASILAGLDWALQQECAVISMSLGSDVREVHPPYVAAGRRALEQGSLIVAAAGNNASRSAGDPGFVGAPANSPFVLAVGALDAELGIADFSARTLPRRGGQVDVAAPGVEIFSSWAGEQQHRTIGGTSMATPHVAGVAALLAESTGLRGRALWAAIVQEAVRLDLPSLDVGSGLTVVPPVEQLAEAPAEDPVEDSTEGPAT</sequence>
<feature type="region of interest" description="Disordered" evidence="7">
    <location>
        <begin position="90"/>
        <end position="113"/>
    </location>
</feature>
<comment type="similarity">
    <text evidence="1 5 6">Belongs to the peptidase S8 family.</text>
</comment>
<feature type="domain" description="Peptidase S8/S53" evidence="8">
    <location>
        <begin position="132"/>
        <end position="374"/>
    </location>
</feature>
<feature type="active site" description="Charge relay system" evidence="5">
    <location>
        <position position="141"/>
    </location>
</feature>
<dbReference type="Proteomes" id="UP001501736">
    <property type="component" value="Unassembled WGS sequence"/>
</dbReference>
<evidence type="ECO:0000256" key="1">
    <source>
        <dbReference type="ARBA" id="ARBA00011073"/>
    </source>
</evidence>
<feature type="active site" description="Charge relay system" evidence="5">
    <location>
        <position position="173"/>
    </location>
</feature>
<proteinExistence type="inferred from homology"/>
<evidence type="ECO:0000256" key="4">
    <source>
        <dbReference type="ARBA" id="ARBA00022825"/>
    </source>
</evidence>
<dbReference type="InterPro" id="IPR036852">
    <property type="entry name" value="Peptidase_S8/S53_dom_sf"/>
</dbReference>
<dbReference type="InterPro" id="IPR023827">
    <property type="entry name" value="Peptidase_S8_Asp-AS"/>
</dbReference>
<evidence type="ECO:0000259" key="8">
    <source>
        <dbReference type="Pfam" id="PF00082"/>
    </source>
</evidence>
<gene>
    <name evidence="9" type="ORF">GCM10020260_08760</name>
</gene>
<evidence type="ECO:0000256" key="3">
    <source>
        <dbReference type="ARBA" id="ARBA00022801"/>
    </source>
</evidence>
<dbReference type="InterPro" id="IPR000209">
    <property type="entry name" value="Peptidase_S8/S53_dom"/>
</dbReference>
<feature type="compositionally biased region" description="Acidic residues" evidence="7">
    <location>
        <begin position="401"/>
        <end position="415"/>
    </location>
</feature>